<evidence type="ECO:0000313" key="1">
    <source>
        <dbReference type="EMBL" id="CAH2216574.1"/>
    </source>
</evidence>
<organism evidence="1 2">
    <name type="scientific">Pararge aegeria aegeria</name>
    <dbReference type="NCBI Taxonomy" id="348720"/>
    <lineage>
        <taxon>Eukaryota</taxon>
        <taxon>Metazoa</taxon>
        <taxon>Ecdysozoa</taxon>
        <taxon>Arthropoda</taxon>
        <taxon>Hexapoda</taxon>
        <taxon>Insecta</taxon>
        <taxon>Pterygota</taxon>
        <taxon>Neoptera</taxon>
        <taxon>Endopterygota</taxon>
        <taxon>Lepidoptera</taxon>
        <taxon>Glossata</taxon>
        <taxon>Ditrysia</taxon>
        <taxon>Papilionoidea</taxon>
        <taxon>Nymphalidae</taxon>
        <taxon>Satyrinae</taxon>
        <taxon>Satyrini</taxon>
        <taxon>Parargina</taxon>
        <taxon>Pararge</taxon>
    </lineage>
</organism>
<accession>A0A8S4QQZ1</accession>
<reference evidence="1" key="1">
    <citation type="submission" date="2022-03" db="EMBL/GenBank/DDBJ databases">
        <authorList>
            <person name="Lindestad O."/>
        </authorList>
    </citation>
    <scope>NUCLEOTIDE SEQUENCE</scope>
</reference>
<dbReference type="OrthoDB" id="10432537at2759"/>
<dbReference type="AlphaFoldDB" id="A0A8S4QQZ1"/>
<protein>
    <submittedName>
        <fullName evidence="1">Jg13098 protein</fullName>
    </submittedName>
</protein>
<dbReference type="EMBL" id="CAKXAJ010015890">
    <property type="protein sequence ID" value="CAH2216574.1"/>
    <property type="molecule type" value="Genomic_DNA"/>
</dbReference>
<keyword evidence="2" id="KW-1185">Reference proteome</keyword>
<evidence type="ECO:0000313" key="2">
    <source>
        <dbReference type="Proteomes" id="UP000838756"/>
    </source>
</evidence>
<comment type="caution">
    <text evidence="1">The sequence shown here is derived from an EMBL/GenBank/DDBJ whole genome shotgun (WGS) entry which is preliminary data.</text>
</comment>
<sequence>MCLLYIILRKRYRTRRSYVVRKSILNAQHQKISSFHLPKLSINSFEKLSNASEDSGSRRNILCSTPSVNTESQSDLNESFNDRVKNKIHCQIAIIPPDKMKDICEAVVNRPKVNINDFEKLEKHNDVIIRNARKSFESLRLKSASVPDLGIYDVVSRIRPVENNVSEEFDSNELD</sequence>
<name>A0A8S4QQZ1_9NEOP</name>
<dbReference type="Proteomes" id="UP000838756">
    <property type="component" value="Unassembled WGS sequence"/>
</dbReference>
<gene>
    <name evidence="1" type="primary">jg13098</name>
    <name evidence="1" type="ORF">PAEG_LOCUS4564</name>
</gene>
<proteinExistence type="predicted"/>